<sequence>MVGDPEPEVSYEKFTLYDLKFCPFCQRVRYTLDYHQIPYDRVLVNTLCKPDWYYRLNPDGKVPLLRFRDERLVESDLVMLFVDQFNGKPETSLLNVCGEEAFEEALALSTAVGFFS</sequence>
<dbReference type="PROSITE" id="PS50404">
    <property type="entry name" value="GST_NTER"/>
    <property type="match status" value="1"/>
</dbReference>
<dbReference type="Pfam" id="PF13409">
    <property type="entry name" value="GST_N_2"/>
    <property type="match status" value="1"/>
</dbReference>
<dbReference type="Gene3D" id="3.40.30.10">
    <property type="entry name" value="Glutaredoxin"/>
    <property type="match status" value="1"/>
</dbReference>
<feature type="domain" description="GST N-terminal" evidence="2">
    <location>
        <begin position="12"/>
        <end position="90"/>
    </location>
</feature>
<dbReference type="Proteomes" id="UP000267029">
    <property type="component" value="Unassembled WGS sequence"/>
</dbReference>
<dbReference type="AlphaFoldDB" id="A0A0R3UD42"/>
<accession>A0A0R3UD42</accession>
<evidence type="ECO:0000256" key="1">
    <source>
        <dbReference type="ARBA" id="ARBA00011067"/>
    </source>
</evidence>
<dbReference type="STRING" id="53468.A0A0R3UD42"/>
<evidence type="ECO:0000313" key="4">
    <source>
        <dbReference type="Proteomes" id="UP000267029"/>
    </source>
</evidence>
<evidence type="ECO:0000313" key="3">
    <source>
        <dbReference type="EMBL" id="VDD78838.1"/>
    </source>
</evidence>
<gene>
    <name evidence="3" type="ORF">MCOS_LOCUS4841</name>
</gene>
<comment type="similarity">
    <text evidence="1">Belongs to the GST superfamily. Omega family.</text>
</comment>
<dbReference type="InterPro" id="IPR036249">
    <property type="entry name" value="Thioredoxin-like_sf"/>
</dbReference>
<dbReference type="PANTHER" id="PTHR43968">
    <property type="match status" value="1"/>
</dbReference>
<organism evidence="3 4">
    <name type="scientific">Mesocestoides corti</name>
    <name type="common">Flatworm</name>
    <dbReference type="NCBI Taxonomy" id="53468"/>
    <lineage>
        <taxon>Eukaryota</taxon>
        <taxon>Metazoa</taxon>
        <taxon>Spiralia</taxon>
        <taxon>Lophotrochozoa</taxon>
        <taxon>Platyhelminthes</taxon>
        <taxon>Cestoda</taxon>
        <taxon>Eucestoda</taxon>
        <taxon>Cyclophyllidea</taxon>
        <taxon>Mesocestoididae</taxon>
        <taxon>Mesocestoides</taxon>
    </lineage>
</organism>
<dbReference type="PANTHER" id="PTHR43968:SF6">
    <property type="entry name" value="GLUTATHIONE S-TRANSFERASE OMEGA"/>
    <property type="match status" value="1"/>
</dbReference>
<dbReference type="OrthoDB" id="4951845at2759"/>
<dbReference type="GO" id="GO:0005737">
    <property type="term" value="C:cytoplasm"/>
    <property type="evidence" value="ECO:0007669"/>
    <property type="project" value="TreeGrafter"/>
</dbReference>
<evidence type="ECO:0000259" key="2">
    <source>
        <dbReference type="PROSITE" id="PS50404"/>
    </source>
</evidence>
<dbReference type="PROSITE" id="PS00195">
    <property type="entry name" value="GLUTAREDOXIN_1"/>
    <property type="match status" value="1"/>
</dbReference>
<dbReference type="InterPro" id="IPR004045">
    <property type="entry name" value="Glutathione_S-Trfase_N"/>
</dbReference>
<dbReference type="SUPFAM" id="SSF52833">
    <property type="entry name" value="Thioredoxin-like"/>
    <property type="match status" value="1"/>
</dbReference>
<name>A0A0R3UD42_MESCO</name>
<proteinExistence type="inferred from homology"/>
<keyword evidence="4" id="KW-1185">Reference proteome</keyword>
<reference evidence="3 4" key="1">
    <citation type="submission" date="2018-10" db="EMBL/GenBank/DDBJ databases">
        <authorList>
            <consortium name="Pathogen Informatics"/>
        </authorList>
    </citation>
    <scope>NUCLEOTIDE SEQUENCE [LARGE SCALE GENOMIC DNA]</scope>
</reference>
<dbReference type="EMBL" id="UXSR01002443">
    <property type="protein sequence ID" value="VDD78838.1"/>
    <property type="molecule type" value="Genomic_DNA"/>
</dbReference>
<dbReference type="InterPro" id="IPR050983">
    <property type="entry name" value="GST_Omega/HSP26"/>
</dbReference>
<protein>
    <recommendedName>
        <fullName evidence="2">GST N-terminal domain-containing protein</fullName>
    </recommendedName>
</protein>
<dbReference type="InterPro" id="IPR011767">
    <property type="entry name" value="GLR_AS"/>
</dbReference>